<dbReference type="AlphaFoldDB" id="A0A4V2R536"/>
<comment type="caution">
    <text evidence="1">The sequence shown here is derived from an EMBL/GenBank/DDBJ whole genome shotgun (WGS) entry which is preliminary data.</text>
</comment>
<name>A0A4V2R536_9RHOB</name>
<dbReference type="Proteomes" id="UP000295277">
    <property type="component" value="Unassembled WGS sequence"/>
</dbReference>
<dbReference type="OrthoDB" id="7867464at2"/>
<organism evidence="1 2">
    <name type="scientific">Rhodovulum steppense</name>
    <dbReference type="NCBI Taxonomy" id="540251"/>
    <lineage>
        <taxon>Bacteria</taxon>
        <taxon>Pseudomonadati</taxon>
        <taxon>Pseudomonadota</taxon>
        <taxon>Alphaproteobacteria</taxon>
        <taxon>Rhodobacterales</taxon>
        <taxon>Paracoccaceae</taxon>
        <taxon>Rhodovulum</taxon>
    </lineage>
</organism>
<reference evidence="1 2" key="1">
    <citation type="submission" date="2019-03" db="EMBL/GenBank/DDBJ databases">
        <title>Genomic Encyclopedia of Type Strains, Phase IV (KMG-IV): sequencing the most valuable type-strain genomes for metagenomic binning, comparative biology and taxonomic classification.</title>
        <authorList>
            <person name="Goeker M."/>
        </authorList>
    </citation>
    <scope>NUCLEOTIDE SEQUENCE [LARGE SCALE GENOMIC DNA]</scope>
    <source>
        <strain evidence="1 2">DSM 21153</strain>
    </source>
</reference>
<accession>A0A4V2R536</accession>
<dbReference type="EMBL" id="SLVM01000003">
    <property type="protein sequence ID" value="TCM87114.1"/>
    <property type="molecule type" value="Genomic_DNA"/>
</dbReference>
<sequence length="84" mass="9597">MTLKVDIQQKGHELVGKGTIDGIVPFYFKDQGHRWMVRIGRHWTLKEQETPNAPGPSIASSRSKMYWAIAQYRNQSRDRAVGVA</sequence>
<proteinExistence type="predicted"/>
<protein>
    <submittedName>
        <fullName evidence="1">Uncharacterized protein</fullName>
    </submittedName>
</protein>
<evidence type="ECO:0000313" key="2">
    <source>
        <dbReference type="Proteomes" id="UP000295277"/>
    </source>
</evidence>
<gene>
    <name evidence="1" type="ORF">EV216_103192</name>
</gene>
<evidence type="ECO:0000313" key="1">
    <source>
        <dbReference type="EMBL" id="TCM87114.1"/>
    </source>
</evidence>
<dbReference type="RefSeq" id="WP_132693617.1">
    <property type="nucleotide sequence ID" value="NZ_SLVM01000003.1"/>
</dbReference>
<keyword evidence="2" id="KW-1185">Reference proteome</keyword>